<feature type="domain" description="CBS" evidence="12">
    <location>
        <begin position="281"/>
        <end position="341"/>
    </location>
</feature>
<dbReference type="Pfam" id="PF00571">
    <property type="entry name" value="CBS"/>
    <property type="match status" value="2"/>
</dbReference>
<feature type="domain" description="CBS" evidence="12">
    <location>
        <begin position="204"/>
        <end position="265"/>
    </location>
</feature>
<dbReference type="InterPro" id="IPR016169">
    <property type="entry name" value="FAD-bd_PCMH_sub2"/>
</dbReference>
<evidence type="ECO:0000256" key="8">
    <source>
        <dbReference type="ARBA" id="ARBA00023136"/>
    </source>
</evidence>
<dbReference type="Pfam" id="PF03471">
    <property type="entry name" value="CorC_HlyC"/>
    <property type="match status" value="1"/>
</dbReference>
<dbReference type="InterPro" id="IPR005170">
    <property type="entry name" value="Transptr-assoc_dom"/>
</dbReference>
<feature type="domain" description="CNNM transmembrane" evidence="13">
    <location>
        <begin position="1"/>
        <end position="184"/>
    </location>
</feature>
<dbReference type="PANTHER" id="PTHR22777">
    <property type="entry name" value="HEMOLYSIN-RELATED"/>
    <property type="match status" value="1"/>
</dbReference>
<comment type="subcellular location">
    <subcellularLocation>
        <location evidence="1">Cell membrane</location>
        <topology evidence="1">Multi-pass membrane protein</topology>
    </subcellularLocation>
</comment>
<dbReference type="Gene3D" id="3.30.465.10">
    <property type="match status" value="1"/>
</dbReference>
<dbReference type="GO" id="GO:0050660">
    <property type="term" value="F:flavin adenine dinucleotide binding"/>
    <property type="evidence" value="ECO:0007669"/>
    <property type="project" value="InterPro"/>
</dbReference>
<evidence type="ECO:0000313" key="14">
    <source>
        <dbReference type="EMBL" id="ADI17263.1"/>
    </source>
</evidence>
<dbReference type="SUPFAM" id="SSF56176">
    <property type="entry name" value="FAD-binding/transporter-associated domain-like"/>
    <property type="match status" value="1"/>
</dbReference>
<keyword evidence="7 9" id="KW-0129">CBS domain</keyword>
<evidence type="ECO:0000256" key="7">
    <source>
        <dbReference type="ARBA" id="ARBA00023122"/>
    </source>
</evidence>
<evidence type="ECO:0000256" key="2">
    <source>
        <dbReference type="ARBA" id="ARBA00006446"/>
    </source>
</evidence>
<dbReference type="InterPro" id="IPR002550">
    <property type="entry name" value="CNNM"/>
</dbReference>
<keyword evidence="6 10" id="KW-1133">Transmembrane helix</keyword>
<reference evidence="14" key="1">
    <citation type="journal article" date="2011" name="Environ. Microbiol.">
        <title>Time-series analyses of Monterey Bay coastal microbial picoplankton using a 'genome proxy' microarray.</title>
        <authorList>
            <person name="Rich V.I."/>
            <person name="Pham V.D."/>
            <person name="Eppley J."/>
            <person name="Shi Y."/>
            <person name="DeLong E.F."/>
        </authorList>
    </citation>
    <scope>NUCLEOTIDE SEQUENCE</scope>
</reference>
<dbReference type="EMBL" id="GU474859">
    <property type="protein sequence ID" value="ADI17263.1"/>
    <property type="molecule type" value="Genomic_DNA"/>
</dbReference>
<dbReference type="InterPro" id="IPR044751">
    <property type="entry name" value="Ion_transp-like_CBS"/>
</dbReference>
<dbReference type="SMART" id="SM01091">
    <property type="entry name" value="CorC_HlyC"/>
    <property type="match status" value="1"/>
</dbReference>
<dbReference type="PANTHER" id="PTHR22777:SF32">
    <property type="entry name" value="UPF0053 INNER MEMBRANE PROTEIN YFJD"/>
    <property type="match status" value="1"/>
</dbReference>
<evidence type="ECO:0000259" key="13">
    <source>
        <dbReference type="PROSITE" id="PS51846"/>
    </source>
</evidence>
<keyword evidence="8 10" id="KW-0472">Membrane</keyword>
<feature type="transmembrane region" description="Helical" evidence="11">
    <location>
        <begin position="61"/>
        <end position="85"/>
    </location>
</feature>
<comment type="similarity">
    <text evidence="2">Belongs to the UPF0053 family. Hemolysin C subfamily.</text>
</comment>
<evidence type="ECO:0000256" key="5">
    <source>
        <dbReference type="ARBA" id="ARBA00022737"/>
    </source>
</evidence>
<dbReference type="InterPro" id="IPR036318">
    <property type="entry name" value="FAD-bd_PCMH-like_sf"/>
</dbReference>
<dbReference type="Pfam" id="PF01595">
    <property type="entry name" value="CNNM"/>
    <property type="match status" value="1"/>
</dbReference>
<evidence type="ECO:0000256" key="10">
    <source>
        <dbReference type="PROSITE-ProRule" id="PRU01193"/>
    </source>
</evidence>
<dbReference type="PROSITE" id="PS51371">
    <property type="entry name" value="CBS"/>
    <property type="match status" value="2"/>
</dbReference>
<evidence type="ECO:0000256" key="4">
    <source>
        <dbReference type="ARBA" id="ARBA00022692"/>
    </source>
</evidence>
<dbReference type="AlphaFoldDB" id="E0XS72"/>
<dbReference type="Gene3D" id="3.10.580.10">
    <property type="entry name" value="CBS-domain"/>
    <property type="match status" value="1"/>
</dbReference>
<dbReference type="FunFam" id="3.10.580.10:FF:000002">
    <property type="entry name" value="Magnesium/cobalt efflux protein CorC"/>
    <property type="match status" value="1"/>
</dbReference>
<keyword evidence="4 10" id="KW-0812">Transmembrane</keyword>
<feature type="transmembrane region" description="Helical" evidence="11">
    <location>
        <begin position="123"/>
        <end position="145"/>
    </location>
</feature>
<feature type="transmembrane region" description="Helical" evidence="11">
    <location>
        <begin position="92"/>
        <end position="111"/>
    </location>
</feature>
<dbReference type="SUPFAM" id="SSF54631">
    <property type="entry name" value="CBS-domain pair"/>
    <property type="match status" value="1"/>
</dbReference>
<evidence type="ECO:0000256" key="3">
    <source>
        <dbReference type="ARBA" id="ARBA00022475"/>
    </source>
</evidence>
<dbReference type="InterPro" id="IPR000644">
    <property type="entry name" value="CBS_dom"/>
</dbReference>
<evidence type="ECO:0000256" key="9">
    <source>
        <dbReference type="PROSITE-ProRule" id="PRU00703"/>
    </source>
</evidence>
<evidence type="ECO:0000259" key="12">
    <source>
        <dbReference type="PROSITE" id="PS51371"/>
    </source>
</evidence>
<dbReference type="InterPro" id="IPR046342">
    <property type="entry name" value="CBS_dom_sf"/>
</dbReference>
<sequence length="427" mass="46904">MSNEILTLVGVILLLILVSAFFSSAETALTAASDARMRQLAGKGNRRARLVERLRDDREGLIGSILIGNNAVNVIASALATSVFISVLDDAGVLWATITMTVILVVFAEVMPKTYALTYSDKYALAIAPAVRVVVIVLSPLSIALRMLASSLIRKQDTGEADREEELRGMIELHGADGDADDRETQAMLSSVLDLNEISVEQIMTHRAGVKMVDADDDLESLLREVLASPHTRHPVYSGNPDNIIGVLHVKDLLRAVGNKPEMVENGKQRATTGRELVQDIASDPYFVPETTLLFDQLQAFRTRREHFAVVVDEYGDLQGIVTLEDILEEIVGDIDDEHDVDLAGLTAQADGSWIVDGAVTIRDLNRALGWQLPDEDAATIAGLVLFESRTIPRPGQEFRFHDIRFRILKREGNKITSLRLWSTSNG</sequence>
<evidence type="ECO:0000256" key="11">
    <source>
        <dbReference type="SAM" id="Phobius"/>
    </source>
</evidence>
<organism evidence="14">
    <name type="scientific">uncultured alpha proteobacterium HF0070_17D04</name>
    <dbReference type="NCBI Taxonomy" id="710805"/>
    <lineage>
        <taxon>Bacteria</taxon>
        <taxon>Pseudomonadati</taxon>
        <taxon>Pseudomonadota</taxon>
        <taxon>Alphaproteobacteria</taxon>
        <taxon>environmental samples</taxon>
    </lineage>
</organism>
<keyword evidence="5" id="KW-0677">Repeat</keyword>
<evidence type="ECO:0000256" key="1">
    <source>
        <dbReference type="ARBA" id="ARBA00004651"/>
    </source>
</evidence>
<keyword evidence="3" id="KW-1003">Cell membrane</keyword>
<evidence type="ECO:0000256" key="6">
    <source>
        <dbReference type="ARBA" id="ARBA00022989"/>
    </source>
</evidence>
<dbReference type="SMART" id="SM00116">
    <property type="entry name" value="CBS"/>
    <property type="match status" value="2"/>
</dbReference>
<proteinExistence type="inferred from homology"/>
<dbReference type="PROSITE" id="PS51846">
    <property type="entry name" value="CNNM"/>
    <property type="match status" value="1"/>
</dbReference>
<accession>E0XS72</accession>
<name>E0XS72_9PROT</name>
<protein>
    <submittedName>
        <fullName evidence="14">Putative Mg2+ and CO2+ transporter corb</fullName>
    </submittedName>
</protein>
<dbReference type="CDD" id="cd04590">
    <property type="entry name" value="CBS_pair_CorC_HlyC_assoc"/>
    <property type="match status" value="1"/>
</dbReference>
<dbReference type="GO" id="GO:0005886">
    <property type="term" value="C:plasma membrane"/>
    <property type="evidence" value="ECO:0007669"/>
    <property type="project" value="UniProtKB-SubCell"/>
</dbReference>